<organism evidence="1 2">
    <name type="scientific">Prauserella marina</name>
    <dbReference type="NCBI Taxonomy" id="530584"/>
    <lineage>
        <taxon>Bacteria</taxon>
        <taxon>Bacillati</taxon>
        <taxon>Actinomycetota</taxon>
        <taxon>Actinomycetes</taxon>
        <taxon>Pseudonocardiales</taxon>
        <taxon>Pseudonocardiaceae</taxon>
        <taxon>Prauserella</taxon>
    </lineage>
</organism>
<name>A0A1G6TH68_9PSEU</name>
<evidence type="ECO:0000313" key="2">
    <source>
        <dbReference type="Proteomes" id="UP000199494"/>
    </source>
</evidence>
<dbReference type="Proteomes" id="UP000199494">
    <property type="component" value="Unassembled WGS sequence"/>
</dbReference>
<reference evidence="1 2" key="1">
    <citation type="submission" date="2016-10" db="EMBL/GenBank/DDBJ databases">
        <authorList>
            <person name="de Groot N.N."/>
        </authorList>
    </citation>
    <scope>NUCLEOTIDE SEQUENCE [LARGE SCALE GENOMIC DNA]</scope>
    <source>
        <strain evidence="1 2">CGMCC 4.5506</strain>
    </source>
</reference>
<dbReference type="STRING" id="530584.SAMN05421630_107123"/>
<sequence>MRMRKPMLAVCALLALTACGAPAADDDQAGGTAGAATAGSSSTAPMTAAPVSIAFGSDHRFPSGLVVSVAEPKLFRPSDSAYPRSERAAAFGIAIYNETEQPYRLSSLSVRATVSEKDAQQVVDATQGYTGIVDADRDLPPGAMARVTLAFAMPSESCPVVLTIRPETATGTTAVYSGSV</sequence>
<evidence type="ECO:0000313" key="1">
    <source>
        <dbReference type="EMBL" id="SDD28420.1"/>
    </source>
</evidence>
<accession>A0A1G6TH68</accession>
<dbReference type="EMBL" id="FMZE01000007">
    <property type="protein sequence ID" value="SDD28420.1"/>
    <property type="molecule type" value="Genomic_DNA"/>
</dbReference>
<dbReference type="PROSITE" id="PS51257">
    <property type="entry name" value="PROKAR_LIPOPROTEIN"/>
    <property type="match status" value="1"/>
</dbReference>
<proteinExistence type="predicted"/>
<gene>
    <name evidence="1" type="ORF">SAMN05421630_107123</name>
</gene>
<dbReference type="AlphaFoldDB" id="A0A1G6TH68"/>
<dbReference type="OrthoDB" id="3686846at2"/>
<protein>
    <submittedName>
        <fullName evidence="1">Uncharacterized protein</fullName>
    </submittedName>
</protein>
<keyword evidence="2" id="KW-1185">Reference proteome</keyword>